<keyword evidence="3" id="KW-1185">Reference proteome</keyword>
<comment type="caution">
    <text evidence="2">The sequence shown here is derived from an EMBL/GenBank/DDBJ whole genome shotgun (WGS) entry which is preliminary data.</text>
</comment>
<gene>
    <name evidence="2" type="primary">jg1419</name>
    <name evidence="2" type="ORF">PAEG_LOCUS15676</name>
</gene>
<dbReference type="EMBL" id="CAKXAJ010025369">
    <property type="protein sequence ID" value="CAH2238613.1"/>
    <property type="molecule type" value="Genomic_DNA"/>
</dbReference>
<proteinExistence type="predicted"/>
<protein>
    <submittedName>
        <fullName evidence="2">Jg1419 protein</fullName>
    </submittedName>
</protein>
<sequence length="120" mass="13552">MVQTAQIIGENQPSLLSPNTDPISVQMAEPTEEMPLIAIEPEKMLNSWKGTIKLCALIALCCVVYSYLHISIKTFLIKSKRLEKIGVMVVATEKMLQNLYDLDQNLAGDLEELNDFYLDY</sequence>
<keyword evidence="1" id="KW-1133">Transmembrane helix</keyword>
<dbReference type="OrthoDB" id="7390412at2759"/>
<dbReference type="Proteomes" id="UP000838756">
    <property type="component" value="Unassembled WGS sequence"/>
</dbReference>
<evidence type="ECO:0000256" key="1">
    <source>
        <dbReference type="SAM" id="Phobius"/>
    </source>
</evidence>
<reference evidence="2" key="1">
    <citation type="submission" date="2022-03" db="EMBL/GenBank/DDBJ databases">
        <authorList>
            <person name="Lindestad O."/>
        </authorList>
    </citation>
    <scope>NUCLEOTIDE SEQUENCE</scope>
</reference>
<dbReference type="AlphaFoldDB" id="A0A8S4RNZ3"/>
<evidence type="ECO:0000313" key="2">
    <source>
        <dbReference type="EMBL" id="CAH2238613.1"/>
    </source>
</evidence>
<keyword evidence="1" id="KW-0812">Transmembrane</keyword>
<keyword evidence="1" id="KW-0472">Membrane</keyword>
<name>A0A8S4RNZ3_9NEOP</name>
<organism evidence="2 3">
    <name type="scientific">Pararge aegeria aegeria</name>
    <dbReference type="NCBI Taxonomy" id="348720"/>
    <lineage>
        <taxon>Eukaryota</taxon>
        <taxon>Metazoa</taxon>
        <taxon>Ecdysozoa</taxon>
        <taxon>Arthropoda</taxon>
        <taxon>Hexapoda</taxon>
        <taxon>Insecta</taxon>
        <taxon>Pterygota</taxon>
        <taxon>Neoptera</taxon>
        <taxon>Endopterygota</taxon>
        <taxon>Lepidoptera</taxon>
        <taxon>Glossata</taxon>
        <taxon>Ditrysia</taxon>
        <taxon>Papilionoidea</taxon>
        <taxon>Nymphalidae</taxon>
        <taxon>Satyrinae</taxon>
        <taxon>Satyrini</taxon>
        <taxon>Parargina</taxon>
        <taxon>Pararge</taxon>
    </lineage>
</organism>
<evidence type="ECO:0000313" key="3">
    <source>
        <dbReference type="Proteomes" id="UP000838756"/>
    </source>
</evidence>
<feature type="transmembrane region" description="Helical" evidence="1">
    <location>
        <begin position="51"/>
        <end position="72"/>
    </location>
</feature>
<accession>A0A8S4RNZ3</accession>